<dbReference type="Proteomes" id="UP000268093">
    <property type="component" value="Unassembled WGS sequence"/>
</dbReference>
<keyword evidence="2" id="KW-1185">Reference proteome</keyword>
<evidence type="ECO:0000313" key="1">
    <source>
        <dbReference type="EMBL" id="RUP45396.1"/>
    </source>
</evidence>
<reference evidence="1 2" key="1">
    <citation type="journal article" date="2018" name="New Phytol.">
        <title>Phylogenomics of Endogonaceae and evolution of mycorrhizas within Mucoromycota.</title>
        <authorList>
            <person name="Chang Y."/>
            <person name="Desiro A."/>
            <person name="Na H."/>
            <person name="Sandor L."/>
            <person name="Lipzen A."/>
            <person name="Clum A."/>
            <person name="Barry K."/>
            <person name="Grigoriev I.V."/>
            <person name="Martin F.M."/>
            <person name="Stajich J.E."/>
            <person name="Smith M.E."/>
            <person name="Bonito G."/>
            <person name="Spatafora J.W."/>
        </authorList>
    </citation>
    <scope>NUCLEOTIDE SEQUENCE [LARGE SCALE GENOMIC DNA]</scope>
    <source>
        <strain evidence="1 2">GMNB39</strain>
    </source>
</reference>
<comment type="caution">
    <text evidence="1">The sequence shown here is derived from an EMBL/GenBank/DDBJ whole genome shotgun (WGS) entry which is preliminary data.</text>
</comment>
<gene>
    <name evidence="1" type="ORF">BC936DRAFT_148234</name>
</gene>
<name>A0A433D3G8_9FUNG</name>
<evidence type="ECO:0000313" key="2">
    <source>
        <dbReference type="Proteomes" id="UP000268093"/>
    </source>
</evidence>
<protein>
    <submittedName>
        <fullName evidence="1">Uncharacterized protein</fullName>
    </submittedName>
</protein>
<feature type="non-terminal residue" evidence="1">
    <location>
        <position position="39"/>
    </location>
</feature>
<sequence length="39" mass="4457">MRRPIVSLRPSSRTLSMMLSPILSTPNIRLLCLLMSCMH</sequence>
<proteinExistence type="predicted"/>
<accession>A0A433D3G8</accession>
<dbReference type="AlphaFoldDB" id="A0A433D3G8"/>
<organism evidence="1 2">
    <name type="scientific">Jimgerdemannia flammicorona</name>
    <dbReference type="NCBI Taxonomy" id="994334"/>
    <lineage>
        <taxon>Eukaryota</taxon>
        <taxon>Fungi</taxon>
        <taxon>Fungi incertae sedis</taxon>
        <taxon>Mucoromycota</taxon>
        <taxon>Mucoromycotina</taxon>
        <taxon>Endogonomycetes</taxon>
        <taxon>Endogonales</taxon>
        <taxon>Endogonaceae</taxon>
        <taxon>Jimgerdemannia</taxon>
    </lineage>
</organism>
<dbReference type="EMBL" id="RBNI01007359">
    <property type="protein sequence ID" value="RUP45396.1"/>
    <property type="molecule type" value="Genomic_DNA"/>
</dbReference>